<dbReference type="AlphaFoldDB" id="A0A7G1KSC7"/>
<sequence>MISDRETLRRHLGGLPFISDTFRAKIVSSLVAAKRQSALGHAQHTEGSGYLTPDAGVRYLTEPHYRSLHERWRKCPGLMPAQIARIDRTRRAIIAREPTWESLLHIPVQFVVPDDPAVVNASNPLVPQTIALGYRAFESQDLLTTALIHEYAHVWMGLICEIADIDNGRDRRRFILPSGTGDKTLRTVVFAAHFAVACGRYFGFDTPYRLGSALTYGSYARESLDLCAGSVGLSVMGQVVWHELSENVMPIG</sequence>
<accession>A0A7G1KSC7</accession>
<evidence type="ECO:0000313" key="1">
    <source>
        <dbReference type="EMBL" id="BCK58158.1"/>
    </source>
</evidence>
<evidence type="ECO:0008006" key="3">
    <source>
        <dbReference type="Google" id="ProtNLM"/>
    </source>
</evidence>
<name>A0A7G1KSC7_9NOCA</name>
<dbReference type="Proteomes" id="UP000516173">
    <property type="component" value="Chromosome"/>
</dbReference>
<dbReference type="EMBL" id="AP023396">
    <property type="protein sequence ID" value="BCK58158.1"/>
    <property type="molecule type" value="Genomic_DNA"/>
</dbReference>
<gene>
    <name evidence="1" type="ORF">NWFMUON74_59300</name>
</gene>
<dbReference type="RefSeq" id="WP_187684951.1">
    <property type="nucleotide sequence ID" value="NZ_AP023396.1"/>
</dbReference>
<dbReference type="KEGG" id="nwl:NWFMUON74_59300"/>
<protein>
    <recommendedName>
        <fullName evidence="3">HEXXH motif domain-containing protein</fullName>
    </recommendedName>
</protein>
<organism evidence="1 2">
    <name type="scientific">Nocardia wallacei</name>
    <dbReference type="NCBI Taxonomy" id="480035"/>
    <lineage>
        <taxon>Bacteria</taxon>
        <taxon>Bacillati</taxon>
        <taxon>Actinomycetota</taxon>
        <taxon>Actinomycetes</taxon>
        <taxon>Mycobacteriales</taxon>
        <taxon>Nocardiaceae</taxon>
        <taxon>Nocardia</taxon>
    </lineage>
</organism>
<dbReference type="GeneID" id="80350349"/>
<evidence type="ECO:0000313" key="2">
    <source>
        <dbReference type="Proteomes" id="UP000516173"/>
    </source>
</evidence>
<keyword evidence="2" id="KW-1185">Reference proteome</keyword>
<proteinExistence type="predicted"/>
<reference evidence="1 2" key="1">
    <citation type="submission" date="2020-08" db="EMBL/GenBank/DDBJ databases">
        <title>Genome Sequencing of Nocardia wallacei strain FMUON74 and assembly.</title>
        <authorList>
            <person name="Toyokawa M."/>
            <person name="Uesaka K."/>
        </authorList>
    </citation>
    <scope>NUCLEOTIDE SEQUENCE [LARGE SCALE GENOMIC DNA]</scope>
    <source>
        <strain evidence="1 2">FMUON74</strain>
    </source>
</reference>